<evidence type="ECO:0000313" key="15">
    <source>
        <dbReference type="Proteomes" id="UP000180098"/>
    </source>
</evidence>
<name>A0A1S2LCY5_9BACI</name>
<keyword evidence="15" id="KW-1185">Reference proteome</keyword>
<evidence type="ECO:0000256" key="5">
    <source>
        <dbReference type="ARBA" id="ARBA00022989"/>
    </source>
</evidence>
<evidence type="ECO:0000259" key="13">
    <source>
        <dbReference type="PROSITE" id="PS50885"/>
    </source>
</evidence>
<keyword evidence="3" id="KW-0145">Chemotaxis</keyword>
<proteinExistence type="inferred from homology"/>
<keyword evidence="7 9" id="KW-0807">Transducer</keyword>
<dbReference type="Pfam" id="PF02743">
    <property type="entry name" value="dCache_1"/>
    <property type="match status" value="1"/>
</dbReference>
<dbReference type="AlphaFoldDB" id="A0A1S2LCY5"/>
<dbReference type="InterPro" id="IPR033479">
    <property type="entry name" value="dCache_1"/>
</dbReference>
<dbReference type="PANTHER" id="PTHR32089:SF112">
    <property type="entry name" value="LYSOZYME-LIKE PROTEIN-RELATED"/>
    <property type="match status" value="1"/>
</dbReference>
<evidence type="ECO:0000256" key="10">
    <source>
        <dbReference type="SAM" id="Coils"/>
    </source>
</evidence>
<dbReference type="Gene3D" id="1.10.287.950">
    <property type="entry name" value="Methyl-accepting chemotaxis protein"/>
    <property type="match status" value="1"/>
</dbReference>
<feature type="domain" description="Methyl-accepting transducer" evidence="12">
    <location>
        <begin position="369"/>
        <end position="626"/>
    </location>
</feature>
<evidence type="ECO:0000256" key="8">
    <source>
        <dbReference type="ARBA" id="ARBA00029447"/>
    </source>
</evidence>
<evidence type="ECO:0000256" key="3">
    <source>
        <dbReference type="ARBA" id="ARBA00022500"/>
    </source>
</evidence>
<evidence type="ECO:0000256" key="7">
    <source>
        <dbReference type="ARBA" id="ARBA00023224"/>
    </source>
</evidence>
<dbReference type="PROSITE" id="PS50885">
    <property type="entry name" value="HAMP"/>
    <property type="match status" value="1"/>
</dbReference>
<dbReference type="GO" id="GO:0007165">
    <property type="term" value="P:signal transduction"/>
    <property type="evidence" value="ECO:0007669"/>
    <property type="project" value="UniProtKB-KW"/>
</dbReference>
<dbReference type="SUPFAM" id="SSF58104">
    <property type="entry name" value="Methyl-accepting chemotaxis protein (MCP) signaling domain"/>
    <property type="match status" value="1"/>
</dbReference>
<feature type="domain" description="HAMP" evidence="13">
    <location>
        <begin position="298"/>
        <end position="350"/>
    </location>
</feature>
<accession>A0A1S2LCY5</accession>
<keyword evidence="10" id="KW-0175">Coiled coil</keyword>
<organism evidence="14 15">
    <name type="scientific">Anaerobacillus arseniciselenatis</name>
    <dbReference type="NCBI Taxonomy" id="85682"/>
    <lineage>
        <taxon>Bacteria</taxon>
        <taxon>Bacillati</taxon>
        <taxon>Bacillota</taxon>
        <taxon>Bacilli</taxon>
        <taxon>Bacillales</taxon>
        <taxon>Bacillaceae</taxon>
        <taxon>Anaerobacillus</taxon>
    </lineage>
</organism>
<dbReference type="Gene3D" id="6.10.340.10">
    <property type="match status" value="1"/>
</dbReference>
<dbReference type="GO" id="GO:0004888">
    <property type="term" value="F:transmembrane signaling receptor activity"/>
    <property type="evidence" value="ECO:0007669"/>
    <property type="project" value="InterPro"/>
</dbReference>
<dbReference type="GO" id="GO:0005886">
    <property type="term" value="C:plasma membrane"/>
    <property type="evidence" value="ECO:0007669"/>
    <property type="project" value="UniProtKB-SubCell"/>
</dbReference>
<evidence type="ECO:0000256" key="1">
    <source>
        <dbReference type="ARBA" id="ARBA00004651"/>
    </source>
</evidence>
<keyword evidence="2" id="KW-1003">Cell membrane</keyword>
<dbReference type="Proteomes" id="UP000180098">
    <property type="component" value="Unassembled WGS sequence"/>
</dbReference>
<dbReference type="PROSITE" id="PS50111">
    <property type="entry name" value="CHEMOTAXIS_TRANSDUC_2"/>
    <property type="match status" value="1"/>
</dbReference>
<dbReference type="OrthoDB" id="9760371at2"/>
<dbReference type="Pfam" id="PF00672">
    <property type="entry name" value="HAMP"/>
    <property type="match status" value="1"/>
</dbReference>
<evidence type="ECO:0000259" key="12">
    <source>
        <dbReference type="PROSITE" id="PS50111"/>
    </source>
</evidence>
<evidence type="ECO:0000256" key="9">
    <source>
        <dbReference type="PROSITE-ProRule" id="PRU00284"/>
    </source>
</evidence>
<dbReference type="InterPro" id="IPR029151">
    <property type="entry name" value="Sensor-like_sf"/>
</dbReference>
<reference evidence="14 15" key="1">
    <citation type="submission" date="2016-10" db="EMBL/GenBank/DDBJ databases">
        <title>Draft genome sequences of four alkaliphilic bacteria belonging to the Anaerobacillus genus.</title>
        <authorList>
            <person name="Bassil N.M."/>
            <person name="Lloyd J.R."/>
        </authorList>
    </citation>
    <scope>NUCLEOTIDE SEQUENCE [LARGE SCALE GENOMIC DNA]</scope>
    <source>
        <strain evidence="14 15">DSM 15340</strain>
    </source>
</reference>
<sequence>MKSLRTKLLVVIVPILALSLLLVGYINHEIARGMLETEFLEKTESELLRSQSDINSFFQEKMKEIEVIANTETLKTMDEALIMPYLKQEFDRLGEYEMMLFSDVGGNAISTEGDEARVTDRPYFNQVLGTQQTAISEPLVSRVSGETVVVIASPINYYGATQGILIVTLPIDDVVQFVTSFTIGERGYSYLFDHRGTMIAHPDESLLMGESLFETASEEVVDFSKLALNGETGHIIYDDHGEQSYAFYTNIPVMQWGFVISAPVSEVTGGLSHLRLIMGITTVAVLAVAVAIVMIFARKLVKPIRKLTYLTTKVASGDLTITADQHSKDEVGQLAINFNDMVEKVKLLLKEIHNVSGTLNHSSEELLQSSEEIKASTEQISETISQVSEGSNEITDSVLDTTQQMGVMMEALEEISTSSNDVISTSTQSKETTEKGTIYANDAAKKMEEVNITVHEATKLVQNLDKSTKEISNFVNIITNIADQTNLLALNASIEAARAGEHGKGFSVVANEVRKLANETSESSVEITKLVKQTEEESQRAVKAILKGSSAVDDATSTVREAGASFEEIAAYAEEVLEKNQKINVSVQKLNDIGNGISQQMESISAITEEASASTEEVNAASSDQAGAVTDITNDASKLSNLANELQQLLQQFKTEKGDK</sequence>
<feature type="transmembrane region" description="Helical" evidence="11">
    <location>
        <begin position="276"/>
        <end position="297"/>
    </location>
</feature>
<keyword evidence="4 11" id="KW-0812">Transmembrane</keyword>
<dbReference type="Pfam" id="PF00015">
    <property type="entry name" value="MCPsignal"/>
    <property type="match status" value="1"/>
</dbReference>
<keyword evidence="5 11" id="KW-1133">Transmembrane helix</keyword>
<dbReference type="EMBL" id="MLQQ01000040">
    <property type="protein sequence ID" value="OIJ10226.1"/>
    <property type="molecule type" value="Genomic_DNA"/>
</dbReference>
<evidence type="ECO:0000313" key="14">
    <source>
        <dbReference type="EMBL" id="OIJ10226.1"/>
    </source>
</evidence>
<dbReference type="SMART" id="SM00304">
    <property type="entry name" value="HAMP"/>
    <property type="match status" value="1"/>
</dbReference>
<comment type="subcellular location">
    <subcellularLocation>
        <location evidence="1">Cell membrane</location>
        <topology evidence="1">Multi-pass membrane protein</topology>
    </subcellularLocation>
</comment>
<dbReference type="PANTHER" id="PTHR32089">
    <property type="entry name" value="METHYL-ACCEPTING CHEMOTAXIS PROTEIN MCPB"/>
    <property type="match status" value="1"/>
</dbReference>
<evidence type="ECO:0008006" key="16">
    <source>
        <dbReference type="Google" id="ProtNLM"/>
    </source>
</evidence>
<dbReference type="PRINTS" id="PR00260">
    <property type="entry name" value="CHEMTRNSDUCR"/>
</dbReference>
<evidence type="ECO:0000256" key="4">
    <source>
        <dbReference type="ARBA" id="ARBA00022692"/>
    </source>
</evidence>
<dbReference type="CDD" id="cd12912">
    <property type="entry name" value="PDC2_MCP_like"/>
    <property type="match status" value="1"/>
</dbReference>
<keyword evidence="6 11" id="KW-0472">Membrane</keyword>
<feature type="coiled-coil region" evidence="10">
    <location>
        <begin position="632"/>
        <end position="659"/>
    </location>
</feature>
<dbReference type="InterPro" id="IPR003660">
    <property type="entry name" value="HAMP_dom"/>
</dbReference>
<gene>
    <name evidence="14" type="ORF">BKP35_14060</name>
</gene>
<dbReference type="InterPro" id="IPR004090">
    <property type="entry name" value="Chemotax_Me-accpt_rcpt"/>
</dbReference>
<comment type="caution">
    <text evidence="14">The sequence shown here is derived from an EMBL/GenBank/DDBJ whole genome shotgun (WGS) entry which is preliminary data.</text>
</comment>
<dbReference type="GO" id="GO:0006935">
    <property type="term" value="P:chemotaxis"/>
    <property type="evidence" value="ECO:0007669"/>
    <property type="project" value="UniProtKB-KW"/>
</dbReference>
<dbReference type="SUPFAM" id="SSF103190">
    <property type="entry name" value="Sensory domain-like"/>
    <property type="match status" value="1"/>
</dbReference>
<dbReference type="SMART" id="SM00283">
    <property type="entry name" value="MA"/>
    <property type="match status" value="1"/>
</dbReference>
<dbReference type="RefSeq" id="WP_071313990.1">
    <property type="nucleotide sequence ID" value="NZ_MLQQ01000040.1"/>
</dbReference>
<protein>
    <recommendedName>
        <fullName evidence="16">Methyl-accepting chemotaxis protein</fullName>
    </recommendedName>
</protein>
<evidence type="ECO:0000256" key="11">
    <source>
        <dbReference type="SAM" id="Phobius"/>
    </source>
</evidence>
<dbReference type="CDD" id="cd11386">
    <property type="entry name" value="MCP_signal"/>
    <property type="match status" value="1"/>
</dbReference>
<dbReference type="CDD" id="cd06225">
    <property type="entry name" value="HAMP"/>
    <property type="match status" value="1"/>
</dbReference>
<dbReference type="InterPro" id="IPR004089">
    <property type="entry name" value="MCPsignal_dom"/>
</dbReference>
<comment type="similarity">
    <text evidence="8">Belongs to the methyl-accepting chemotaxis (MCP) protein family.</text>
</comment>
<evidence type="ECO:0000256" key="6">
    <source>
        <dbReference type="ARBA" id="ARBA00023136"/>
    </source>
</evidence>
<evidence type="ECO:0000256" key="2">
    <source>
        <dbReference type="ARBA" id="ARBA00022475"/>
    </source>
</evidence>
<dbReference type="CDD" id="cd12914">
    <property type="entry name" value="PDC1_DGC_like"/>
    <property type="match status" value="1"/>
</dbReference>
<dbReference type="Gene3D" id="3.30.450.20">
    <property type="entry name" value="PAS domain"/>
    <property type="match status" value="1"/>
</dbReference>